<organism evidence="1 2">
    <name type="scientific">Haloarcula pellucida</name>
    <dbReference type="NCBI Taxonomy" id="1427151"/>
    <lineage>
        <taxon>Archaea</taxon>
        <taxon>Methanobacteriati</taxon>
        <taxon>Methanobacteriota</taxon>
        <taxon>Stenosarchaea group</taxon>
        <taxon>Halobacteria</taxon>
        <taxon>Halobacteriales</taxon>
        <taxon>Haloarculaceae</taxon>
        <taxon>Haloarcula</taxon>
    </lineage>
</organism>
<dbReference type="EMBL" id="BMOU01000001">
    <property type="protein sequence ID" value="GGN89001.1"/>
    <property type="molecule type" value="Genomic_DNA"/>
</dbReference>
<accession>A0A830GIQ4</accession>
<evidence type="ECO:0000313" key="1">
    <source>
        <dbReference type="EMBL" id="GGN89001.1"/>
    </source>
</evidence>
<reference evidence="1" key="1">
    <citation type="journal article" date="2014" name="Int. J. Syst. Evol. Microbiol.">
        <title>Complete genome sequence of Corynebacterium casei LMG S-19264T (=DSM 44701T), isolated from a smear-ripened cheese.</title>
        <authorList>
            <consortium name="US DOE Joint Genome Institute (JGI-PGF)"/>
            <person name="Walter F."/>
            <person name="Albersmeier A."/>
            <person name="Kalinowski J."/>
            <person name="Ruckert C."/>
        </authorList>
    </citation>
    <scope>NUCLEOTIDE SEQUENCE</scope>
    <source>
        <strain evidence="1">JCM 17820</strain>
    </source>
</reference>
<proteinExistence type="predicted"/>
<reference evidence="1" key="2">
    <citation type="submission" date="2020-09" db="EMBL/GenBank/DDBJ databases">
        <authorList>
            <person name="Sun Q."/>
            <person name="Ohkuma M."/>
        </authorList>
    </citation>
    <scope>NUCLEOTIDE SEQUENCE</scope>
    <source>
        <strain evidence="1">JCM 17820</strain>
    </source>
</reference>
<gene>
    <name evidence="1" type="ORF">GCM10009030_09300</name>
</gene>
<evidence type="ECO:0000313" key="2">
    <source>
        <dbReference type="Proteomes" id="UP000605784"/>
    </source>
</evidence>
<name>A0A830GIQ4_9EURY</name>
<protein>
    <submittedName>
        <fullName evidence="1">Uncharacterized protein</fullName>
    </submittedName>
</protein>
<keyword evidence="2" id="KW-1185">Reference proteome</keyword>
<dbReference type="AlphaFoldDB" id="A0A830GIQ4"/>
<dbReference type="Pfam" id="PF20575">
    <property type="entry name" value="HTH_63"/>
    <property type="match status" value="1"/>
</dbReference>
<sequence>MTVYLRSPVPDETERRQASVLGRTDSLRQQGLLDDVSVKYWHRLSTGTDPRETEDIAAMAAWAEATDCSLTPTFDRHDRHSAFTGDDSVVTLPVICLSYWEDGELVGVYPHRGSCGHCTVADGLDRIEAALQSGEALAHTGSQR</sequence>
<dbReference type="InterPro" id="IPR046783">
    <property type="entry name" value="HTH_63"/>
</dbReference>
<comment type="caution">
    <text evidence="1">The sequence shown here is derived from an EMBL/GenBank/DDBJ whole genome shotgun (WGS) entry which is preliminary data.</text>
</comment>
<dbReference type="Proteomes" id="UP000605784">
    <property type="component" value="Unassembled WGS sequence"/>
</dbReference>